<dbReference type="OrthoDB" id="7902892at2759"/>
<reference evidence="1" key="1">
    <citation type="submission" date="2021-04" db="EMBL/GenBank/DDBJ databases">
        <authorList>
            <person name="Tunstrom K."/>
        </authorList>
    </citation>
    <scope>NUCLEOTIDE SEQUENCE</scope>
</reference>
<keyword evidence="2" id="KW-1185">Reference proteome</keyword>
<accession>A0A8S3Y8J5</accession>
<evidence type="ECO:0000313" key="1">
    <source>
        <dbReference type="EMBL" id="CAG5051419.1"/>
    </source>
</evidence>
<dbReference type="AlphaFoldDB" id="A0A8S3Y8J5"/>
<organism evidence="1 2">
    <name type="scientific">Parnassius apollo</name>
    <name type="common">Apollo butterfly</name>
    <name type="synonym">Papilio apollo</name>
    <dbReference type="NCBI Taxonomy" id="110799"/>
    <lineage>
        <taxon>Eukaryota</taxon>
        <taxon>Metazoa</taxon>
        <taxon>Ecdysozoa</taxon>
        <taxon>Arthropoda</taxon>
        <taxon>Hexapoda</taxon>
        <taxon>Insecta</taxon>
        <taxon>Pterygota</taxon>
        <taxon>Neoptera</taxon>
        <taxon>Endopterygota</taxon>
        <taxon>Lepidoptera</taxon>
        <taxon>Glossata</taxon>
        <taxon>Ditrysia</taxon>
        <taxon>Papilionoidea</taxon>
        <taxon>Papilionidae</taxon>
        <taxon>Parnassiinae</taxon>
        <taxon>Parnassini</taxon>
        <taxon>Parnassius</taxon>
        <taxon>Parnassius</taxon>
    </lineage>
</organism>
<dbReference type="GO" id="GO:0003677">
    <property type="term" value="F:DNA binding"/>
    <property type="evidence" value="ECO:0007669"/>
    <property type="project" value="InterPro"/>
</dbReference>
<dbReference type="PANTHER" id="PTHR47326:SF1">
    <property type="entry name" value="HTH PSQ-TYPE DOMAIN-CONTAINING PROTEIN"/>
    <property type="match status" value="1"/>
</dbReference>
<gene>
    <name evidence="1" type="ORF">PAPOLLO_LOCUS25064</name>
</gene>
<comment type="caution">
    <text evidence="1">The sequence shown here is derived from an EMBL/GenBank/DDBJ whole genome shotgun (WGS) entry which is preliminary data.</text>
</comment>
<evidence type="ECO:0000313" key="2">
    <source>
        <dbReference type="Proteomes" id="UP000691718"/>
    </source>
</evidence>
<dbReference type="PANTHER" id="PTHR47326">
    <property type="entry name" value="TRANSPOSABLE ELEMENT TC3 TRANSPOSASE-LIKE PROTEIN"/>
    <property type="match status" value="1"/>
</dbReference>
<protein>
    <submittedName>
        <fullName evidence="1">(apollo) hypothetical protein</fullName>
    </submittedName>
</protein>
<name>A0A8S3Y8J5_PARAO</name>
<dbReference type="Proteomes" id="UP000691718">
    <property type="component" value="Unassembled WGS sequence"/>
</dbReference>
<proteinExistence type="predicted"/>
<sequence length="171" mass="20123">MENPRRGAVSRFTHREYADMYLIYGETRKVSTRGIVSLNARLAARLYAERYPDRRHPTYEVIERLDSAYREGPPIGRIPGTRGSQSGRPRTIEDDVVLQDCEEDPSTSVRMIQSRTGIPKSSVHRILKKRYQFHPYHIQRVQTLLEGDYVKRVMFCRRMLELNRQDPDFSH</sequence>
<dbReference type="GO" id="GO:0006355">
    <property type="term" value="P:regulation of DNA-templated transcription"/>
    <property type="evidence" value="ECO:0007669"/>
    <property type="project" value="InterPro"/>
</dbReference>
<dbReference type="EMBL" id="CAJQZP010001497">
    <property type="protein sequence ID" value="CAG5051419.1"/>
    <property type="molecule type" value="Genomic_DNA"/>
</dbReference>